<feature type="domain" description="HTH araC/xylS-type" evidence="5">
    <location>
        <begin position="160"/>
        <end position="260"/>
    </location>
</feature>
<dbReference type="SMART" id="SM00342">
    <property type="entry name" value="HTH_ARAC"/>
    <property type="match status" value="1"/>
</dbReference>
<dbReference type="InterPro" id="IPR011051">
    <property type="entry name" value="RmlC_Cupin_sf"/>
</dbReference>
<gene>
    <name evidence="6" type="ORF">F506_04295</name>
</gene>
<dbReference type="SUPFAM" id="SSF46689">
    <property type="entry name" value="Homeodomain-like"/>
    <property type="match status" value="1"/>
</dbReference>
<dbReference type="Pfam" id="PF02311">
    <property type="entry name" value="AraC_binding"/>
    <property type="match status" value="1"/>
</dbReference>
<dbReference type="InterPro" id="IPR020449">
    <property type="entry name" value="Tscrpt_reg_AraC-type_HTH"/>
</dbReference>
<sequence>MTRTVHSSPKAARLQQLPQAVVAFSRDFDHDQLLATHSHPRGQLLYAAEGVMQVRTSHGLWVIPPQRALWVPCSLAHEIRMLSAVRLRTLYIRPHESELIGAECRLLEVSALLRELILALLQEESDYDTRGRGGHLAQLILSEIDGAAAIPVVIPWPSDRRVVAVCEAILADPGNANSLAHWAEFVGASPRTLIRLFPKETGLHFRHWVQQVHITDALLRLSQGEAVERIAERLGYKSASAFTSMFRGVLGKTPSQYGGLARRNIAVDMLQREK</sequence>
<dbReference type="CDD" id="cd06124">
    <property type="entry name" value="cupin_NimR-like_N"/>
    <property type="match status" value="1"/>
</dbReference>
<dbReference type="Gene3D" id="1.10.10.60">
    <property type="entry name" value="Homeodomain-like"/>
    <property type="match status" value="1"/>
</dbReference>
<dbReference type="EMBL" id="CP011409">
    <property type="protein sequence ID" value="AKZ61994.1"/>
    <property type="molecule type" value="Genomic_DNA"/>
</dbReference>
<dbReference type="PRINTS" id="PR00032">
    <property type="entry name" value="HTHARAC"/>
</dbReference>
<dbReference type="InterPro" id="IPR003313">
    <property type="entry name" value="AraC-bd"/>
</dbReference>
<keyword evidence="1" id="KW-0805">Transcription regulation</keyword>
<protein>
    <submittedName>
        <fullName evidence="6">AraC family transcriptional regulator</fullName>
    </submittedName>
</protein>
<keyword evidence="2" id="KW-0238">DNA-binding</keyword>
<proteinExistence type="predicted"/>
<dbReference type="SUPFAM" id="SSF51182">
    <property type="entry name" value="RmlC-like cupins"/>
    <property type="match status" value="1"/>
</dbReference>
<dbReference type="PANTHER" id="PTHR11019">
    <property type="entry name" value="HTH-TYPE TRANSCRIPTIONAL REGULATOR NIMR"/>
    <property type="match status" value="1"/>
</dbReference>
<dbReference type="InterPro" id="IPR014710">
    <property type="entry name" value="RmlC-like_jellyroll"/>
</dbReference>
<evidence type="ECO:0000256" key="4">
    <source>
        <dbReference type="ARBA" id="ARBA00023163"/>
    </source>
</evidence>
<organism evidence="6 7">
    <name type="scientific">Herbaspirillum hiltneri N3</name>
    <dbReference type="NCBI Taxonomy" id="1262470"/>
    <lineage>
        <taxon>Bacteria</taxon>
        <taxon>Pseudomonadati</taxon>
        <taxon>Pseudomonadota</taxon>
        <taxon>Betaproteobacteria</taxon>
        <taxon>Burkholderiales</taxon>
        <taxon>Oxalobacteraceae</taxon>
        <taxon>Herbaspirillum</taxon>
    </lineage>
</organism>
<keyword evidence="4" id="KW-0804">Transcription</keyword>
<dbReference type="InterPro" id="IPR018060">
    <property type="entry name" value="HTH_AraC"/>
</dbReference>
<keyword evidence="7" id="KW-1185">Reference proteome</keyword>
<reference evidence="7" key="1">
    <citation type="journal article" date="2015" name="Genome Announc.">
        <title>Complete Genome Sequence of Herbaspirillum hiltneri N3 (DSM 17495), Isolated from Surface-Sterilized Wheat Roots.</title>
        <authorList>
            <person name="Guizelini D."/>
            <person name="Saizaki P.M."/>
            <person name="Coimbra N.A."/>
            <person name="Weiss V.A."/>
            <person name="Faoro H."/>
            <person name="Sfeir M.Z."/>
            <person name="Baura V.A."/>
            <person name="Monteiro R.A."/>
            <person name="Chubatsu L.S."/>
            <person name="Souza E.M."/>
            <person name="Cruz L.M."/>
            <person name="Pedrosa F.O."/>
            <person name="Raittz R.T."/>
            <person name="Marchaukoski J.N."/>
            <person name="Steffens M.B."/>
        </authorList>
    </citation>
    <scope>NUCLEOTIDE SEQUENCE [LARGE SCALE GENOMIC DNA]</scope>
    <source>
        <strain evidence="7">N3</strain>
    </source>
</reference>
<dbReference type="Gene3D" id="2.60.120.10">
    <property type="entry name" value="Jelly Rolls"/>
    <property type="match status" value="1"/>
</dbReference>
<keyword evidence="3" id="KW-0010">Activator</keyword>
<name>A0ABM5UXR9_9BURK</name>
<evidence type="ECO:0000259" key="5">
    <source>
        <dbReference type="PROSITE" id="PS01124"/>
    </source>
</evidence>
<dbReference type="PANTHER" id="PTHR11019:SF159">
    <property type="entry name" value="TRANSCRIPTIONAL REGULATOR-RELATED"/>
    <property type="match status" value="1"/>
</dbReference>
<dbReference type="Proteomes" id="UP000063429">
    <property type="component" value="Chromosome"/>
</dbReference>
<evidence type="ECO:0000313" key="6">
    <source>
        <dbReference type="EMBL" id="AKZ61994.1"/>
    </source>
</evidence>
<dbReference type="InterPro" id="IPR009057">
    <property type="entry name" value="Homeodomain-like_sf"/>
</dbReference>
<dbReference type="RefSeq" id="WP_053195492.1">
    <property type="nucleotide sequence ID" value="NZ_CP011409.1"/>
</dbReference>
<dbReference type="PROSITE" id="PS01124">
    <property type="entry name" value="HTH_ARAC_FAMILY_2"/>
    <property type="match status" value="1"/>
</dbReference>
<evidence type="ECO:0000256" key="2">
    <source>
        <dbReference type="ARBA" id="ARBA00023125"/>
    </source>
</evidence>
<evidence type="ECO:0000313" key="7">
    <source>
        <dbReference type="Proteomes" id="UP000063429"/>
    </source>
</evidence>
<evidence type="ECO:0000256" key="1">
    <source>
        <dbReference type="ARBA" id="ARBA00023015"/>
    </source>
</evidence>
<evidence type="ECO:0000256" key="3">
    <source>
        <dbReference type="ARBA" id="ARBA00023159"/>
    </source>
</evidence>
<dbReference type="Pfam" id="PF12833">
    <property type="entry name" value="HTH_18"/>
    <property type="match status" value="1"/>
</dbReference>
<accession>A0ABM5UXR9</accession>